<gene>
    <name evidence="1" type="ORF">ALO35_02042</name>
</gene>
<dbReference type="EMBL" id="LJQP01000330">
    <property type="protein sequence ID" value="KPX62860.1"/>
    <property type="molecule type" value="Genomic_DNA"/>
</dbReference>
<evidence type="ECO:0000313" key="2">
    <source>
        <dbReference type="Proteomes" id="UP000050265"/>
    </source>
</evidence>
<dbReference type="AlphaFoldDB" id="A0A0P9SNW4"/>
<reference evidence="1 2" key="1">
    <citation type="submission" date="2015-09" db="EMBL/GenBank/DDBJ databases">
        <title>Genome announcement of multiple Pseudomonas syringae strains.</title>
        <authorList>
            <person name="Thakur S."/>
            <person name="Wang P.W."/>
            <person name="Gong Y."/>
            <person name="Weir B.S."/>
            <person name="Guttman D.S."/>
        </authorList>
    </citation>
    <scope>NUCLEOTIDE SEQUENCE [LARGE SCALE GENOMIC DNA]</scope>
    <source>
        <strain evidence="1 2">ICMP3507</strain>
    </source>
</reference>
<comment type="caution">
    <text evidence="1">The sequence shown here is derived from an EMBL/GenBank/DDBJ whole genome shotgun (WGS) entry which is preliminary data.</text>
</comment>
<dbReference type="PATRIC" id="fig|53707.9.peg.2944"/>
<evidence type="ECO:0000313" key="1">
    <source>
        <dbReference type="EMBL" id="KPX62860.1"/>
    </source>
</evidence>
<name>A0A0P9SNW4_PSEAV</name>
<organism evidence="1 2">
    <name type="scientific">Pseudomonas amygdali pv. lachrymans</name>
    <name type="common">Pseudomonas syringae pv. lachrymans</name>
    <dbReference type="NCBI Taxonomy" id="53707"/>
    <lineage>
        <taxon>Bacteria</taxon>
        <taxon>Pseudomonadati</taxon>
        <taxon>Pseudomonadota</taxon>
        <taxon>Gammaproteobacteria</taxon>
        <taxon>Pseudomonadales</taxon>
        <taxon>Pseudomonadaceae</taxon>
        <taxon>Pseudomonas</taxon>
        <taxon>Pseudomonas amygdali</taxon>
    </lineage>
</organism>
<accession>A0A0P9SNW4</accession>
<protein>
    <submittedName>
        <fullName evidence="1">Uncharacterized protein</fullName>
    </submittedName>
</protein>
<proteinExistence type="predicted"/>
<sequence>MEQPAKVTINLKALPNDPIIVLAGPWLIEFDSAMTTAGPGAAFNARL</sequence>
<dbReference type="Proteomes" id="UP000050265">
    <property type="component" value="Unassembled WGS sequence"/>
</dbReference>